<dbReference type="PANTHER" id="PTHR43802:SF1">
    <property type="entry name" value="IP11341P-RELATED"/>
    <property type="match status" value="1"/>
</dbReference>
<dbReference type="Proteomes" id="UP001642464">
    <property type="component" value="Unassembled WGS sequence"/>
</dbReference>
<dbReference type="InterPro" id="IPR029045">
    <property type="entry name" value="ClpP/crotonase-like_dom_sf"/>
</dbReference>
<proteinExistence type="inferred from homology"/>
<accession>A0ABP0MPR6</accession>
<comment type="caution">
    <text evidence="2">The sequence shown here is derived from an EMBL/GenBank/DDBJ whole genome shotgun (WGS) entry which is preliminary data.</text>
</comment>
<reference evidence="2 3" key="1">
    <citation type="submission" date="2024-02" db="EMBL/GenBank/DDBJ databases">
        <authorList>
            <person name="Chen Y."/>
            <person name="Shah S."/>
            <person name="Dougan E. K."/>
            <person name="Thang M."/>
            <person name="Chan C."/>
        </authorList>
    </citation>
    <scope>NUCLEOTIDE SEQUENCE [LARGE SCALE GENOMIC DNA]</scope>
</reference>
<dbReference type="PANTHER" id="PTHR43802">
    <property type="entry name" value="ENOYL-COA HYDRATASE"/>
    <property type="match status" value="1"/>
</dbReference>
<evidence type="ECO:0000313" key="3">
    <source>
        <dbReference type="Proteomes" id="UP001642464"/>
    </source>
</evidence>
<sequence>MTSISGYPNDTSLALACDADAEVESLATLRGLVGPHASLDQLEHQLRRFSNDPRKAANGYFRSACAEKIPFDFEPRPLRVSSSSTTSALSTSCPQQCWLDLDAQLFPAACYLQISDGWSLLTASQELHQRIIQDEDFWTKAFQSIFQEVPRPVCEDGGAETAFRWFAERWRLELEKVCPKCAARRAIIPIVYGFPSAPLTAQYRKGSLVLTEVCGFLGPCWACRRCHFEFEQYPYSSSSERTLGTSMASWKQSPTTDHNGRCASLLMVQRMMQKVEMSLIECTVVSAARAASAPSAVSWAAPRMASCAAAHAARLQRPPREAAKDVISALEGVGLAHRELLTLAGTALTEKLLTRAVASGSSGAPMDLGREVLEALRSIGFEKDRAVEGAIHIVTLNRPDAQNALTMDMMNDIATLFRELREDKKVRAVILTGAGKKAFSAGVDLLKADGIFTGYFPTPVEKDPRVQIETFPWPVICAVNGFAITGGFELALACDMLIASENASFADTHSKFGIAPAWGLSQKLSRIMGPGRAKELHFTGRFLKAKEAEAWGLVNTVVPADQLMPHCLSLAKEMAKMNPTMLQMMKRTVDDGYGMSFKDGCENEMQVAYKYYKAMGKELFEKMKAFIMSRSKGGQSKL</sequence>
<dbReference type="InterPro" id="IPR001753">
    <property type="entry name" value="Enoyl-CoA_hydra/iso"/>
</dbReference>
<evidence type="ECO:0000313" key="2">
    <source>
        <dbReference type="EMBL" id="CAK9053103.1"/>
    </source>
</evidence>
<keyword evidence="3" id="KW-1185">Reference proteome</keyword>
<organism evidence="2 3">
    <name type="scientific">Durusdinium trenchii</name>
    <dbReference type="NCBI Taxonomy" id="1381693"/>
    <lineage>
        <taxon>Eukaryota</taxon>
        <taxon>Sar</taxon>
        <taxon>Alveolata</taxon>
        <taxon>Dinophyceae</taxon>
        <taxon>Suessiales</taxon>
        <taxon>Symbiodiniaceae</taxon>
        <taxon>Durusdinium</taxon>
    </lineage>
</organism>
<dbReference type="Gene3D" id="3.90.226.10">
    <property type="entry name" value="2-enoyl-CoA Hydratase, Chain A, domain 1"/>
    <property type="match status" value="1"/>
</dbReference>
<dbReference type="SUPFAM" id="SSF52096">
    <property type="entry name" value="ClpP/crotonase"/>
    <property type="match status" value="1"/>
</dbReference>
<dbReference type="CDD" id="cd06558">
    <property type="entry name" value="crotonase-like"/>
    <property type="match status" value="1"/>
</dbReference>
<name>A0ABP0MPR6_9DINO</name>
<evidence type="ECO:0000256" key="1">
    <source>
        <dbReference type="ARBA" id="ARBA00005254"/>
    </source>
</evidence>
<dbReference type="NCBIfam" id="NF004840">
    <property type="entry name" value="PRK06190.1"/>
    <property type="match status" value="1"/>
</dbReference>
<dbReference type="EMBL" id="CAXAMM010023113">
    <property type="protein sequence ID" value="CAK9053103.1"/>
    <property type="molecule type" value="Genomic_DNA"/>
</dbReference>
<protein>
    <submittedName>
        <fullName evidence="2">Peroxisomal (Enoyl-CoA hydratase isoform A)</fullName>
    </submittedName>
</protein>
<gene>
    <name evidence="2" type="ORF">SCF082_LOCUS28978</name>
</gene>
<comment type="similarity">
    <text evidence="1">Belongs to the enoyl-CoA hydratase/isomerase family.</text>
</comment>
<dbReference type="Pfam" id="PF00378">
    <property type="entry name" value="ECH_1"/>
    <property type="match status" value="1"/>
</dbReference>